<keyword evidence="9" id="KW-0325">Glycoprotein</keyword>
<keyword evidence="5" id="KW-0770">Synapse</keyword>
<keyword evidence="8" id="KW-0675">Receptor</keyword>
<proteinExistence type="predicted"/>
<evidence type="ECO:0000256" key="4">
    <source>
        <dbReference type="ARBA" id="ARBA00022989"/>
    </source>
</evidence>
<evidence type="ECO:0000256" key="12">
    <source>
        <dbReference type="ARBA" id="ARBA00023303"/>
    </source>
</evidence>
<protein>
    <recommendedName>
        <fullName evidence="15">Ionotropic glutamate receptor C-terminal domain-containing protein</fullName>
    </recommendedName>
</protein>
<dbReference type="PANTHER" id="PTHR18966">
    <property type="entry name" value="IONOTROPIC GLUTAMATE RECEPTOR"/>
    <property type="match status" value="1"/>
</dbReference>
<evidence type="ECO:0000256" key="10">
    <source>
        <dbReference type="ARBA" id="ARBA00023257"/>
    </source>
</evidence>
<dbReference type="GO" id="GO:0045211">
    <property type="term" value="C:postsynaptic membrane"/>
    <property type="evidence" value="ECO:0007669"/>
    <property type="project" value="UniProtKB-SubCell"/>
</dbReference>
<feature type="transmembrane region" description="Helical" evidence="14">
    <location>
        <begin position="398"/>
        <end position="418"/>
    </location>
</feature>
<keyword evidence="11" id="KW-1071">Ligand-gated ion channel</keyword>
<keyword evidence="12" id="KW-0407">Ion channel</keyword>
<evidence type="ECO:0000256" key="1">
    <source>
        <dbReference type="ARBA" id="ARBA00004141"/>
    </source>
</evidence>
<keyword evidence="4 14" id="KW-1133">Transmembrane helix</keyword>
<dbReference type="InterPro" id="IPR001828">
    <property type="entry name" value="ANF_lig-bd_rcpt"/>
</dbReference>
<evidence type="ECO:0000256" key="2">
    <source>
        <dbReference type="ARBA" id="ARBA00022448"/>
    </source>
</evidence>
<evidence type="ECO:0000256" key="9">
    <source>
        <dbReference type="ARBA" id="ARBA00023180"/>
    </source>
</evidence>
<dbReference type="EMBL" id="CAJNOT010003180">
    <property type="protein sequence ID" value="CAF1369137.1"/>
    <property type="molecule type" value="Genomic_DNA"/>
</dbReference>
<evidence type="ECO:0000256" key="5">
    <source>
        <dbReference type="ARBA" id="ARBA00023018"/>
    </source>
</evidence>
<evidence type="ECO:0000256" key="14">
    <source>
        <dbReference type="SAM" id="Phobius"/>
    </source>
</evidence>
<evidence type="ECO:0000256" key="3">
    <source>
        <dbReference type="ARBA" id="ARBA00022692"/>
    </source>
</evidence>
<dbReference type="InterPro" id="IPR019594">
    <property type="entry name" value="Glu/Gly-bd"/>
</dbReference>
<evidence type="ECO:0000313" key="16">
    <source>
        <dbReference type="EMBL" id="CAF1369137.1"/>
    </source>
</evidence>
<name>A0A815IWZ5_9BILA</name>
<dbReference type="Pfam" id="PF01094">
    <property type="entry name" value="ANF_receptor"/>
    <property type="match status" value="1"/>
</dbReference>
<keyword evidence="3 14" id="KW-0812">Transmembrane</keyword>
<comment type="subcellular location">
    <subcellularLocation>
        <location evidence="1">Membrane</location>
        <topology evidence="1">Multi-pass membrane protein</topology>
    </subcellularLocation>
    <subcellularLocation>
        <location evidence="13">Postsynaptic cell membrane</location>
    </subcellularLocation>
</comment>
<feature type="transmembrane region" description="Helical" evidence="14">
    <location>
        <begin position="430"/>
        <end position="451"/>
    </location>
</feature>
<keyword evidence="6" id="KW-0406">Ion transport</keyword>
<reference evidence="16" key="1">
    <citation type="submission" date="2021-02" db="EMBL/GenBank/DDBJ databases">
        <authorList>
            <person name="Nowell W R."/>
        </authorList>
    </citation>
    <scope>NUCLEOTIDE SEQUENCE</scope>
</reference>
<dbReference type="GO" id="GO:0015276">
    <property type="term" value="F:ligand-gated monoatomic ion channel activity"/>
    <property type="evidence" value="ECO:0007669"/>
    <property type="project" value="InterPro"/>
</dbReference>
<dbReference type="SMART" id="SM00079">
    <property type="entry name" value="PBPe"/>
    <property type="match status" value="1"/>
</dbReference>
<evidence type="ECO:0000256" key="6">
    <source>
        <dbReference type="ARBA" id="ARBA00023065"/>
    </source>
</evidence>
<evidence type="ECO:0000313" key="17">
    <source>
        <dbReference type="Proteomes" id="UP000663864"/>
    </source>
</evidence>
<feature type="domain" description="Ionotropic glutamate receptor C-terminal" evidence="15">
    <location>
        <begin position="246"/>
        <end position="590"/>
    </location>
</feature>
<keyword evidence="2" id="KW-0813">Transport</keyword>
<dbReference type="AlphaFoldDB" id="A0A815IWZ5"/>
<sequence>MRDDLKNVLTSSSTRIVVLWAEPTYIYLILQYALYSDVLDPHFTWILSSSVSLRFYNNMSIEKSTGILTVEPTAGNVLHAPINTTLLNDAYNIWKHYEPETFPNSTKIDYYALFAFDATWILIQSLNEFCSKNMNSSSSCISFFNSSSCFNRYFFDSYLYFNIINDMTFLGVSGPVQFSSNVTDRIDGSYYIAKNCQYASNKLNFVPVLKYSDHDGWEEYSETRAIIWPGKSLIPPTGHARLVGVKLRIGVIQSTPFTIVTTITNDFGQNITTFIGYVPDLIDLLQKKMGFIPNIELISNRTYTSLGELVENCVYDIIVGDITVTAVRREKVGFSQGIFENSLRIVMQKTPYTQIDLLAFLRPFTLNLWLLILATTMLTGILICFLERQENRELRKQSIINLWAMTVWYTFGNLIGFGADFEIKTASGRLLTAGLYLLCLVLVASYTANLASDLTISKSKNIISGIDDIKSGKILFNRIGILVGTASEEFYLREISSGSRNFYPLKSRQEIYDSLINNLIDVAFNDADVAEYMTNNIYCNATLIGDGFDKGVFGITTSKQWFYGQDLDVHILSLKESGDLDILRSKWFQVKICSDSSAASTAIGIESLIGLFIMFGVICILSLLLFAWEKRKICCKKCKKLDDDQKSLSDVSHY</sequence>
<evidence type="ECO:0000256" key="8">
    <source>
        <dbReference type="ARBA" id="ARBA00023170"/>
    </source>
</evidence>
<accession>A0A815IWZ5</accession>
<evidence type="ECO:0000256" key="7">
    <source>
        <dbReference type="ARBA" id="ARBA00023136"/>
    </source>
</evidence>
<dbReference type="InterPro" id="IPR028082">
    <property type="entry name" value="Peripla_BP_I"/>
</dbReference>
<dbReference type="SUPFAM" id="SSF53850">
    <property type="entry name" value="Periplasmic binding protein-like II"/>
    <property type="match status" value="1"/>
</dbReference>
<organism evidence="16 17">
    <name type="scientific">Rotaria sordida</name>
    <dbReference type="NCBI Taxonomy" id="392033"/>
    <lineage>
        <taxon>Eukaryota</taxon>
        <taxon>Metazoa</taxon>
        <taxon>Spiralia</taxon>
        <taxon>Gnathifera</taxon>
        <taxon>Rotifera</taxon>
        <taxon>Eurotatoria</taxon>
        <taxon>Bdelloidea</taxon>
        <taxon>Philodinida</taxon>
        <taxon>Philodinidae</taxon>
        <taxon>Rotaria</taxon>
    </lineage>
</organism>
<dbReference type="InterPro" id="IPR015683">
    <property type="entry name" value="Ionotropic_Glu_rcpt"/>
</dbReference>
<dbReference type="Gene3D" id="3.40.190.10">
    <property type="entry name" value="Periplasmic binding protein-like II"/>
    <property type="match status" value="2"/>
</dbReference>
<dbReference type="Pfam" id="PF00060">
    <property type="entry name" value="Lig_chan"/>
    <property type="match status" value="1"/>
</dbReference>
<keyword evidence="10" id="KW-0628">Postsynaptic cell membrane</keyword>
<dbReference type="Gene3D" id="3.40.50.2300">
    <property type="match status" value="2"/>
</dbReference>
<keyword evidence="7 14" id="KW-0472">Membrane</keyword>
<comment type="caution">
    <text evidence="16">The sequence shown here is derived from an EMBL/GenBank/DDBJ whole genome shotgun (WGS) entry which is preliminary data.</text>
</comment>
<dbReference type="SUPFAM" id="SSF53822">
    <property type="entry name" value="Periplasmic binding protein-like I"/>
    <property type="match status" value="1"/>
</dbReference>
<dbReference type="InterPro" id="IPR001320">
    <property type="entry name" value="Iontro_rcpt_C"/>
</dbReference>
<feature type="transmembrane region" description="Helical" evidence="14">
    <location>
        <begin position="608"/>
        <end position="628"/>
    </location>
</feature>
<evidence type="ECO:0000256" key="13">
    <source>
        <dbReference type="ARBA" id="ARBA00034100"/>
    </source>
</evidence>
<gene>
    <name evidence="16" type="ORF">ZHD862_LOCUS31496</name>
</gene>
<evidence type="ECO:0000256" key="11">
    <source>
        <dbReference type="ARBA" id="ARBA00023286"/>
    </source>
</evidence>
<dbReference type="Pfam" id="PF10613">
    <property type="entry name" value="Lig_chan-Glu_bd"/>
    <property type="match status" value="1"/>
</dbReference>
<feature type="transmembrane region" description="Helical" evidence="14">
    <location>
        <begin position="366"/>
        <end position="386"/>
    </location>
</feature>
<dbReference type="Proteomes" id="UP000663864">
    <property type="component" value="Unassembled WGS sequence"/>
</dbReference>
<evidence type="ECO:0000259" key="15">
    <source>
        <dbReference type="SMART" id="SM00079"/>
    </source>
</evidence>